<evidence type="ECO:0000256" key="1">
    <source>
        <dbReference type="SAM" id="MobiDB-lite"/>
    </source>
</evidence>
<evidence type="ECO:0000313" key="3">
    <source>
        <dbReference type="Proteomes" id="UP001153069"/>
    </source>
</evidence>
<accession>A0A9N8HWG2</accession>
<feature type="compositionally biased region" description="Basic residues" evidence="1">
    <location>
        <begin position="371"/>
        <end position="380"/>
    </location>
</feature>
<feature type="compositionally biased region" description="Polar residues" evidence="1">
    <location>
        <begin position="273"/>
        <end position="288"/>
    </location>
</feature>
<name>A0A9N8HWG2_9STRA</name>
<dbReference type="Proteomes" id="UP001153069">
    <property type="component" value="Unassembled WGS sequence"/>
</dbReference>
<evidence type="ECO:0000313" key="2">
    <source>
        <dbReference type="EMBL" id="CAB9529838.1"/>
    </source>
</evidence>
<keyword evidence="3" id="KW-1185">Reference proteome</keyword>
<proteinExistence type="predicted"/>
<protein>
    <submittedName>
        <fullName evidence="2">Uncharacterized protein</fullName>
    </submittedName>
</protein>
<comment type="caution">
    <text evidence="2">The sequence shown here is derived from an EMBL/GenBank/DDBJ whole genome shotgun (WGS) entry which is preliminary data.</text>
</comment>
<dbReference type="AlphaFoldDB" id="A0A9N8HWG2"/>
<feature type="region of interest" description="Disordered" evidence="1">
    <location>
        <begin position="271"/>
        <end position="305"/>
    </location>
</feature>
<sequence length="380" mass="41883">MDTCFQNPSPQAGNLSPSVQSLLDYYMATPTTPNFLLNNEAKNILNRHGDGNLIMTAATDPKFRRDLVDGAKGGSQLASSMAYELKAANDQVRDATIKHSMDTRDKILAMMKELEAADRAVESLRSSDEIVEEVMNWTYLSLKPLNEVEPEHVEVFFAQAKANWGMAIVDPQTVKHCFSAQDLGSFYEVVQNPNARKVLFIIGQVLQPFANSHYGQLVYEKLRKSPHIGPNHSLDLNMIDVRFTEKQLLDRIVPLLFLDTLDETWQIYKKPSHSTTAGPSDENSTDVQQLPMPPFIPPTDNLPNGGSFRSTETFPSFFTAAAGFSSTVFSNGGGFPSTAFGSSTTGSFTFGGVTHQGGLKSDSSTRDARARKPSSKKRKM</sequence>
<gene>
    <name evidence="2" type="ORF">SEMRO_2642_G333470.1</name>
</gene>
<dbReference type="EMBL" id="CAICTM010002640">
    <property type="protein sequence ID" value="CAB9529838.1"/>
    <property type="molecule type" value="Genomic_DNA"/>
</dbReference>
<organism evidence="2 3">
    <name type="scientific">Seminavis robusta</name>
    <dbReference type="NCBI Taxonomy" id="568900"/>
    <lineage>
        <taxon>Eukaryota</taxon>
        <taxon>Sar</taxon>
        <taxon>Stramenopiles</taxon>
        <taxon>Ochrophyta</taxon>
        <taxon>Bacillariophyta</taxon>
        <taxon>Bacillariophyceae</taxon>
        <taxon>Bacillariophycidae</taxon>
        <taxon>Naviculales</taxon>
        <taxon>Naviculaceae</taxon>
        <taxon>Seminavis</taxon>
    </lineage>
</organism>
<feature type="region of interest" description="Disordered" evidence="1">
    <location>
        <begin position="355"/>
        <end position="380"/>
    </location>
</feature>
<reference evidence="2" key="1">
    <citation type="submission" date="2020-06" db="EMBL/GenBank/DDBJ databases">
        <authorList>
            <consortium name="Plant Systems Biology data submission"/>
        </authorList>
    </citation>
    <scope>NUCLEOTIDE SEQUENCE</scope>
    <source>
        <strain evidence="2">D6</strain>
    </source>
</reference>